<dbReference type="RefSeq" id="WP_094984918.1">
    <property type="nucleotide sequence ID" value="NZ_NHNI01000001.1"/>
</dbReference>
<evidence type="ECO:0000256" key="8">
    <source>
        <dbReference type="HAMAP-Rule" id="MF_01416"/>
    </source>
</evidence>
<dbReference type="NCBIfam" id="TIGR01145">
    <property type="entry name" value="ATP_synt_delta"/>
    <property type="match status" value="1"/>
</dbReference>
<evidence type="ECO:0000256" key="1">
    <source>
        <dbReference type="ARBA" id="ARBA00004370"/>
    </source>
</evidence>
<dbReference type="GO" id="GO:0046933">
    <property type="term" value="F:proton-transporting ATP synthase activity, rotational mechanism"/>
    <property type="evidence" value="ECO:0007669"/>
    <property type="project" value="UniProtKB-UniRule"/>
</dbReference>
<evidence type="ECO:0000256" key="7">
    <source>
        <dbReference type="ARBA" id="ARBA00023310"/>
    </source>
</evidence>
<keyword evidence="8" id="KW-1003">Cell membrane</keyword>
<dbReference type="InterPro" id="IPR026015">
    <property type="entry name" value="ATP_synth_OSCP/delta_N_sf"/>
</dbReference>
<dbReference type="SUPFAM" id="SSF47928">
    <property type="entry name" value="N-terminal domain of the delta subunit of the F1F0-ATP synthase"/>
    <property type="match status" value="1"/>
</dbReference>
<evidence type="ECO:0000256" key="5">
    <source>
        <dbReference type="ARBA" id="ARBA00023136"/>
    </source>
</evidence>
<dbReference type="InterPro" id="IPR020781">
    <property type="entry name" value="ATPase_OSCP/d_CS"/>
</dbReference>
<evidence type="ECO:0000256" key="2">
    <source>
        <dbReference type="ARBA" id="ARBA00022448"/>
    </source>
</evidence>
<dbReference type="EMBL" id="NHNI01000001">
    <property type="protein sequence ID" value="OZY87522.1"/>
    <property type="molecule type" value="Genomic_DNA"/>
</dbReference>
<keyword evidence="4 8" id="KW-0406">Ion transport</keyword>
<dbReference type="PANTHER" id="PTHR11910">
    <property type="entry name" value="ATP SYNTHASE DELTA CHAIN"/>
    <property type="match status" value="1"/>
</dbReference>
<dbReference type="PROSITE" id="PS00389">
    <property type="entry name" value="ATPASE_DELTA"/>
    <property type="match status" value="1"/>
</dbReference>
<dbReference type="NCBIfam" id="NF004402">
    <property type="entry name" value="PRK05758.2-2"/>
    <property type="match status" value="1"/>
</dbReference>
<evidence type="ECO:0000256" key="4">
    <source>
        <dbReference type="ARBA" id="ARBA00023065"/>
    </source>
</evidence>
<keyword evidence="6 8" id="KW-0139">CF(1)</keyword>
<evidence type="ECO:0000256" key="6">
    <source>
        <dbReference type="ARBA" id="ARBA00023196"/>
    </source>
</evidence>
<keyword evidence="7 8" id="KW-0066">ATP synthesis</keyword>
<keyword evidence="2 8" id="KW-0813">Transport</keyword>
<dbReference type="AlphaFoldDB" id="A0A266QCC7"/>
<dbReference type="Pfam" id="PF00213">
    <property type="entry name" value="OSCP"/>
    <property type="match status" value="1"/>
</dbReference>
<evidence type="ECO:0000256" key="3">
    <source>
        <dbReference type="ARBA" id="ARBA00022781"/>
    </source>
</evidence>
<comment type="caution">
    <text evidence="9">The sequence shown here is derived from an EMBL/GenBank/DDBJ whole genome shotgun (WGS) entry which is preliminary data.</text>
</comment>
<dbReference type="PRINTS" id="PR00125">
    <property type="entry name" value="ATPASEDELTA"/>
</dbReference>
<comment type="similarity">
    <text evidence="8">Belongs to the ATPase delta chain family.</text>
</comment>
<evidence type="ECO:0000313" key="10">
    <source>
        <dbReference type="Proteomes" id="UP000216101"/>
    </source>
</evidence>
<dbReference type="GO" id="GO:0045259">
    <property type="term" value="C:proton-transporting ATP synthase complex"/>
    <property type="evidence" value="ECO:0007669"/>
    <property type="project" value="UniProtKB-KW"/>
</dbReference>
<dbReference type="GO" id="GO:0005886">
    <property type="term" value="C:plasma membrane"/>
    <property type="evidence" value="ECO:0007669"/>
    <property type="project" value="UniProtKB-SubCell"/>
</dbReference>
<organism evidence="9 10">
    <name type="scientific">Cellvibrio mixtus</name>
    <dbReference type="NCBI Taxonomy" id="39650"/>
    <lineage>
        <taxon>Bacteria</taxon>
        <taxon>Pseudomonadati</taxon>
        <taxon>Pseudomonadota</taxon>
        <taxon>Gammaproteobacteria</taxon>
        <taxon>Cellvibrionales</taxon>
        <taxon>Cellvibrionaceae</taxon>
        <taxon>Cellvibrio</taxon>
    </lineage>
</organism>
<comment type="subcellular location">
    <subcellularLocation>
        <location evidence="8">Cell membrane</location>
        <topology evidence="8">Peripheral membrane protein</topology>
    </subcellularLocation>
    <subcellularLocation>
        <location evidence="1">Membrane</location>
    </subcellularLocation>
</comment>
<keyword evidence="5 8" id="KW-0472">Membrane</keyword>
<name>A0A266QCC7_9GAMM</name>
<evidence type="ECO:0000313" key="9">
    <source>
        <dbReference type="EMBL" id="OZY87522.1"/>
    </source>
</evidence>
<comment type="function">
    <text evidence="8">F(1)F(0) ATP synthase produces ATP from ADP in the presence of a proton or sodium gradient. F-type ATPases consist of two structural domains, F(1) containing the extramembraneous catalytic core and F(0) containing the membrane proton channel, linked together by a central stalk and a peripheral stalk. During catalysis, ATP synthesis in the catalytic domain of F(1) is coupled via a rotary mechanism of the central stalk subunits to proton translocation.</text>
</comment>
<dbReference type="STRING" id="1209072.GCA_000766945_01977"/>
<comment type="function">
    <text evidence="8">This protein is part of the stalk that links CF(0) to CF(1). It either transmits conformational changes from CF(0) to CF(1) or is implicated in proton conduction.</text>
</comment>
<dbReference type="HAMAP" id="MF_01416">
    <property type="entry name" value="ATP_synth_delta_bact"/>
    <property type="match status" value="1"/>
</dbReference>
<proteinExistence type="inferred from homology"/>
<gene>
    <name evidence="8" type="primary">atpH</name>
    <name evidence="9" type="ORF">CBP51_11275</name>
</gene>
<accession>A0A266QCC7</accession>
<dbReference type="Gene3D" id="1.10.520.20">
    <property type="entry name" value="N-terminal domain of the delta subunit of the F1F0-ATP synthase"/>
    <property type="match status" value="1"/>
</dbReference>
<sequence length="178" mass="19187">MAELTTLARPYAKAAFEYAIAVNKLQSWFEALEVSAAVAEQDQVKKALAVSGLSAAQKASVFVQVCGDQLDENQQNFIHTLASNKRLALLPFVKELFAKMKAQQEKTIDVEVTAAFELPVDLINKLAQALSAKLDRKVSVQGSVDKSLLGGVVIHTGDMVIDGSVRGRLAKLAEAMKS</sequence>
<dbReference type="InterPro" id="IPR000711">
    <property type="entry name" value="ATPase_OSCP/dsu"/>
</dbReference>
<keyword evidence="3 8" id="KW-0375">Hydrogen ion transport</keyword>
<keyword evidence="10" id="KW-1185">Reference proteome</keyword>
<protein>
    <recommendedName>
        <fullName evidence="8">ATP synthase subunit delta</fullName>
    </recommendedName>
    <alternativeName>
        <fullName evidence="8">ATP synthase F(1) sector subunit delta</fullName>
    </alternativeName>
    <alternativeName>
        <fullName evidence="8">F-type ATPase subunit delta</fullName>
        <shortName evidence="8">F-ATPase subunit delta</shortName>
    </alternativeName>
</protein>
<dbReference type="Proteomes" id="UP000216101">
    <property type="component" value="Unassembled WGS sequence"/>
</dbReference>
<reference evidence="10" key="1">
    <citation type="submission" date="2017-05" db="EMBL/GenBank/DDBJ databases">
        <authorList>
            <person name="Barney B.M."/>
        </authorList>
    </citation>
    <scope>NUCLEOTIDE SEQUENCE [LARGE SCALE GENOMIC DNA]</scope>
    <source>
        <strain evidence="10">PSBB022</strain>
    </source>
</reference>